<accession>A0A7M5X9V8</accession>
<name>A0A7M5X9V8_9CNID</name>
<dbReference type="PANTHER" id="PTHR24160:SF1">
    <property type="entry name" value="ANKYRIN REPEAT DOMAIN-CONTAINING PROTEIN 53"/>
    <property type="match status" value="1"/>
</dbReference>
<keyword evidence="3" id="KW-1185">Reference proteome</keyword>
<evidence type="ECO:0000256" key="1">
    <source>
        <dbReference type="PROSITE-ProRule" id="PRU00023"/>
    </source>
</evidence>
<dbReference type="RefSeq" id="XP_066917839.1">
    <property type="nucleotide sequence ID" value="XM_067061738.1"/>
</dbReference>
<dbReference type="GO" id="GO:0007080">
    <property type="term" value="P:mitotic metaphase chromosome alignment"/>
    <property type="evidence" value="ECO:0007669"/>
    <property type="project" value="TreeGrafter"/>
</dbReference>
<organism evidence="2 3">
    <name type="scientific">Clytia hemisphaerica</name>
    <dbReference type="NCBI Taxonomy" id="252671"/>
    <lineage>
        <taxon>Eukaryota</taxon>
        <taxon>Metazoa</taxon>
        <taxon>Cnidaria</taxon>
        <taxon>Hydrozoa</taxon>
        <taxon>Hydroidolina</taxon>
        <taxon>Leptothecata</taxon>
        <taxon>Obeliida</taxon>
        <taxon>Clytiidae</taxon>
        <taxon>Clytia</taxon>
    </lineage>
</organism>
<protein>
    <submittedName>
        <fullName evidence="2">Uncharacterized protein</fullName>
    </submittedName>
</protein>
<proteinExistence type="predicted"/>
<keyword evidence="1" id="KW-0040">ANK repeat</keyword>
<dbReference type="PROSITE" id="PS50088">
    <property type="entry name" value="ANK_REPEAT"/>
    <property type="match status" value="2"/>
</dbReference>
<dbReference type="InterPro" id="IPR036770">
    <property type="entry name" value="Ankyrin_rpt-contain_sf"/>
</dbReference>
<dbReference type="PROSITE" id="PS50297">
    <property type="entry name" value="ANK_REP_REGION"/>
    <property type="match status" value="1"/>
</dbReference>
<dbReference type="GO" id="GO:1902412">
    <property type="term" value="P:regulation of mitotic cytokinesis"/>
    <property type="evidence" value="ECO:0007669"/>
    <property type="project" value="InterPro"/>
</dbReference>
<dbReference type="InterPro" id="IPR042335">
    <property type="entry name" value="ANKRD53"/>
</dbReference>
<reference evidence="2" key="1">
    <citation type="submission" date="2021-01" db="UniProtKB">
        <authorList>
            <consortium name="EnsemblMetazoa"/>
        </authorList>
    </citation>
    <scope>IDENTIFICATION</scope>
</reference>
<dbReference type="Proteomes" id="UP000594262">
    <property type="component" value="Unplaced"/>
</dbReference>
<evidence type="ECO:0000313" key="3">
    <source>
        <dbReference type="Proteomes" id="UP000594262"/>
    </source>
</evidence>
<dbReference type="AlphaFoldDB" id="A0A7M5X9V8"/>
<dbReference type="Pfam" id="PF13637">
    <property type="entry name" value="Ank_4"/>
    <property type="match status" value="1"/>
</dbReference>
<dbReference type="GO" id="GO:0060236">
    <property type="term" value="P:regulation of mitotic spindle organization"/>
    <property type="evidence" value="ECO:0007669"/>
    <property type="project" value="TreeGrafter"/>
</dbReference>
<dbReference type="GO" id="GO:0000922">
    <property type="term" value="C:spindle pole"/>
    <property type="evidence" value="ECO:0007669"/>
    <property type="project" value="TreeGrafter"/>
</dbReference>
<dbReference type="PANTHER" id="PTHR24160">
    <property type="entry name" value="ANKYRIN REPEAT DOMAIN-CONTAINING PROTEIN 53"/>
    <property type="match status" value="1"/>
</dbReference>
<dbReference type="OrthoDB" id="10254927at2759"/>
<dbReference type="InterPro" id="IPR002110">
    <property type="entry name" value="Ankyrin_rpt"/>
</dbReference>
<dbReference type="EnsemblMetazoa" id="CLYHEMT020112.1">
    <property type="protein sequence ID" value="CLYHEMP020112.1"/>
    <property type="gene ID" value="CLYHEMG020112"/>
</dbReference>
<dbReference type="Gene3D" id="1.25.40.20">
    <property type="entry name" value="Ankyrin repeat-containing domain"/>
    <property type="match status" value="1"/>
</dbReference>
<dbReference type="Pfam" id="PF12796">
    <property type="entry name" value="Ank_2"/>
    <property type="match status" value="1"/>
</dbReference>
<dbReference type="SUPFAM" id="SSF48403">
    <property type="entry name" value="Ankyrin repeat"/>
    <property type="match status" value="1"/>
</dbReference>
<feature type="repeat" description="ANK" evidence="1">
    <location>
        <begin position="78"/>
        <end position="114"/>
    </location>
</feature>
<feature type="repeat" description="ANK" evidence="1">
    <location>
        <begin position="115"/>
        <end position="147"/>
    </location>
</feature>
<sequence length="300" mass="34894">MSRRRMSNSQDVFIACRVGDVRWLEKITSNEKEKQAALSTRDGKGFLPIHIAAMECKLDALKYLVEKLSCCIDSATLSGWTALHFSINNNKKMESLKCMDYLLMKGADIDRQTDHGMSALHLASSIGHIEEVRLLLKRGATVDLKDTSNRMAFIYATLWGHQKVARLLAHQMWFKQKNDKELSRQTFDKYSNELRKRFVKEKEVMKSIRQEIAETAYKEWHMKNDFIYNPYAFGQILYDRTNFQKSPSTRATSVRSISRQRLDSKTLLQRGKMTRTRESLTRTNDRSVTLLPLSDFYKTI</sequence>
<evidence type="ECO:0000313" key="2">
    <source>
        <dbReference type="EnsemblMetazoa" id="CLYHEMP020112.1"/>
    </source>
</evidence>
<dbReference type="GeneID" id="136805172"/>
<dbReference type="SMART" id="SM00248">
    <property type="entry name" value="ANK"/>
    <property type="match status" value="3"/>
</dbReference>
<dbReference type="GO" id="GO:0031116">
    <property type="term" value="P:positive regulation of microtubule polymerization"/>
    <property type="evidence" value="ECO:0007669"/>
    <property type="project" value="TreeGrafter"/>
</dbReference>